<name>A0ABT7PBY4_9BACT</name>
<reference evidence="3 4" key="1">
    <citation type="submission" date="2023-06" db="EMBL/GenBank/DDBJ databases">
        <title>Roseiconus lacunae JC819 isolated from Gulf of Mannar region, Tamil Nadu.</title>
        <authorList>
            <person name="Pk S."/>
            <person name="Ch S."/>
            <person name="Ch V.R."/>
        </authorList>
    </citation>
    <scope>NUCLEOTIDE SEQUENCE [LARGE SCALE GENOMIC DNA]</scope>
    <source>
        <strain evidence="3 4">JC819</strain>
    </source>
</reference>
<keyword evidence="4" id="KW-1185">Reference proteome</keyword>
<dbReference type="InterPro" id="IPR036465">
    <property type="entry name" value="vWFA_dom_sf"/>
</dbReference>
<feature type="domain" description="DUF58" evidence="2">
    <location>
        <begin position="50"/>
        <end position="296"/>
    </location>
</feature>
<evidence type="ECO:0000313" key="3">
    <source>
        <dbReference type="EMBL" id="MDM4013995.1"/>
    </source>
</evidence>
<dbReference type="RefSeq" id="WP_230780285.1">
    <property type="nucleotide sequence ID" value="NZ_JAJMQV010000188.1"/>
</dbReference>
<dbReference type="SUPFAM" id="SSF53300">
    <property type="entry name" value="vWA-like"/>
    <property type="match status" value="1"/>
</dbReference>
<comment type="caution">
    <text evidence="3">The sequence shown here is derived from an EMBL/GenBank/DDBJ whole genome shotgun (WGS) entry which is preliminary data.</text>
</comment>
<accession>A0ABT7PBY4</accession>
<evidence type="ECO:0000256" key="1">
    <source>
        <dbReference type="SAM" id="MobiDB-lite"/>
    </source>
</evidence>
<feature type="region of interest" description="Disordered" evidence="1">
    <location>
        <begin position="163"/>
        <end position="182"/>
    </location>
</feature>
<gene>
    <name evidence="3" type="ORF">QTN89_01045</name>
</gene>
<dbReference type="Pfam" id="PF01882">
    <property type="entry name" value="DUF58"/>
    <property type="match status" value="1"/>
</dbReference>
<evidence type="ECO:0000259" key="2">
    <source>
        <dbReference type="Pfam" id="PF01882"/>
    </source>
</evidence>
<dbReference type="EMBL" id="JASZZN010000001">
    <property type="protein sequence ID" value="MDM4013995.1"/>
    <property type="molecule type" value="Genomic_DNA"/>
</dbReference>
<protein>
    <submittedName>
        <fullName evidence="3">DUF58 domain-containing protein</fullName>
    </submittedName>
</protein>
<dbReference type="Proteomes" id="UP001239462">
    <property type="component" value="Unassembled WGS sequence"/>
</dbReference>
<dbReference type="PANTHER" id="PTHR33608:SF6">
    <property type="entry name" value="BLL2464 PROTEIN"/>
    <property type="match status" value="1"/>
</dbReference>
<organism evidence="3 4">
    <name type="scientific">Roseiconus lacunae</name>
    <dbReference type="NCBI Taxonomy" id="2605694"/>
    <lineage>
        <taxon>Bacteria</taxon>
        <taxon>Pseudomonadati</taxon>
        <taxon>Planctomycetota</taxon>
        <taxon>Planctomycetia</taxon>
        <taxon>Pirellulales</taxon>
        <taxon>Pirellulaceae</taxon>
        <taxon>Roseiconus</taxon>
    </lineage>
</organism>
<evidence type="ECO:0000313" key="4">
    <source>
        <dbReference type="Proteomes" id="UP001239462"/>
    </source>
</evidence>
<sequence length="339" mass="38847">MEQSTSPTMLPREVIRRVREIQIRTGRQVADVLAGQYESVFKGRGIEFDEVRPYVPGDDIRTIDWNVTARVGEPYVKRYVEDRQLTLMVMADVSASQDFGSHHRSKREATAELSALLAFSANQNDDKIGLTLFHGNVEQYIPARKGGKHSLRVVREVLAHGQVDAKRSTASPTEEVPSRSKPKRFRRWLPPFRRRTWWRSGRQATNIAGAMEFLMSVSSRKTICFVISDFLDDDYLQPMQSANRKHDVIAVLVTDPSEIDIPAVGLVNLEDAETGEVRQYDTSSSSFREKVVAQSQRRIDSLRRQFVASGIDFIHIDASRDVVDPLVKFFHMRQRRMRR</sequence>
<dbReference type="InterPro" id="IPR002881">
    <property type="entry name" value="DUF58"/>
</dbReference>
<proteinExistence type="predicted"/>
<dbReference type="PANTHER" id="PTHR33608">
    <property type="entry name" value="BLL2464 PROTEIN"/>
    <property type="match status" value="1"/>
</dbReference>